<organism evidence="3 4">
    <name type="scientific">Marichromatium gracile</name>
    <name type="common">Chromatium gracile</name>
    <dbReference type="NCBI Taxonomy" id="1048"/>
    <lineage>
        <taxon>Bacteria</taxon>
        <taxon>Pseudomonadati</taxon>
        <taxon>Pseudomonadota</taxon>
        <taxon>Gammaproteobacteria</taxon>
        <taxon>Chromatiales</taxon>
        <taxon>Chromatiaceae</taxon>
        <taxon>Marichromatium</taxon>
    </lineage>
</organism>
<name>A0A4R4A612_MARGR</name>
<evidence type="ECO:0000313" key="4">
    <source>
        <dbReference type="Proteomes" id="UP000295247"/>
    </source>
</evidence>
<protein>
    <submittedName>
        <fullName evidence="3">Hydrogenase-1 operon protein HyaF</fullName>
    </submittedName>
</protein>
<proteinExistence type="inferred from homology"/>
<sequence length="146" mass="15446">MPTLESIAPAGDTDTDALPPLPGPLVPLLHEVRHALARLVADGGEHRIDLHALPLDATLIDQLLAFIGRGEVEARIEAMGPTRVHESAIAGVWVVDYRDADDQRLALHLEIATVPQILRTDRATLSAGLQRLDAGLAGAGDPSPPS</sequence>
<dbReference type="Gene3D" id="3.30.1370.140">
    <property type="entry name" value="HupH hydrogenase expression protein, C-terminal domain"/>
    <property type="match status" value="1"/>
</dbReference>
<evidence type="ECO:0000259" key="2">
    <source>
        <dbReference type="Pfam" id="PF04809"/>
    </source>
</evidence>
<dbReference type="Pfam" id="PF04809">
    <property type="entry name" value="HupH_C"/>
    <property type="match status" value="1"/>
</dbReference>
<dbReference type="Proteomes" id="UP000295247">
    <property type="component" value="Unassembled WGS sequence"/>
</dbReference>
<accession>A0A4R4A612</accession>
<comment type="similarity">
    <text evidence="1">Belongs to the HupH/HyaF family.</text>
</comment>
<evidence type="ECO:0000313" key="3">
    <source>
        <dbReference type="EMBL" id="TCW34207.1"/>
    </source>
</evidence>
<gene>
    <name evidence="3" type="ORF">EDC29_11259</name>
</gene>
<dbReference type="InterPro" id="IPR038527">
    <property type="entry name" value="HupH_C_sf"/>
</dbReference>
<comment type="caution">
    <text evidence="3">The sequence shown here is derived from an EMBL/GenBank/DDBJ whole genome shotgun (WGS) entry which is preliminary data.</text>
</comment>
<reference evidence="3 4" key="1">
    <citation type="submission" date="2019-03" db="EMBL/GenBank/DDBJ databases">
        <title>Genomic Encyclopedia of Type Strains, Phase IV (KMG-IV): sequencing the most valuable type-strain genomes for metagenomic binning, comparative biology and taxonomic classification.</title>
        <authorList>
            <person name="Goeker M."/>
        </authorList>
    </citation>
    <scope>NUCLEOTIDE SEQUENCE [LARGE SCALE GENOMIC DNA]</scope>
    <source>
        <strain evidence="3 4">DSM 203</strain>
    </source>
</reference>
<feature type="domain" description="HupH hydrogenase expression protein C-terminal" evidence="2">
    <location>
        <begin position="27"/>
        <end position="134"/>
    </location>
</feature>
<evidence type="ECO:0000256" key="1">
    <source>
        <dbReference type="ARBA" id="ARBA00010832"/>
    </source>
</evidence>
<dbReference type="EMBL" id="SMDC01000012">
    <property type="protein sequence ID" value="TCW34207.1"/>
    <property type="molecule type" value="Genomic_DNA"/>
</dbReference>
<dbReference type="RefSeq" id="WP_123140711.1">
    <property type="nucleotide sequence ID" value="NZ_NRRH01000008.1"/>
</dbReference>
<dbReference type="InterPro" id="IPR006894">
    <property type="entry name" value="HupH_Hydgase_express_prot_C"/>
</dbReference>
<dbReference type="AlphaFoldDB" id="A0A4R4A612"/>